<reference evidence="3" key="1">
    <citation type="submission" date="2018-09" db="EMBL/GenBank/DDBJ databases">
        <authorList>
            <person name="Zhu H."/>
        </authorList>
    </citation>
    <scope>NUCLEOTIDE SEQUENCE [LARGE SCALE GENOMIC DNA]</scope>
    <source>
        <strain evidence="3">K1R23-30</strain>
    </source>
</reference>
<protein>
    <submittedName>
        <fullName evidence="2">DUF2382 domain-containing protein</fullName>
    </submittedName>
</protein>
<dbReference type="Pfam" id="PF09557">
    <property type="entry name" value="DUF2382"/>
    <property type="match status" value="1"/>
</dbReference>
<keyword evidence="3" id="KW-1185">Reference proteome</keyword>
<dbReference type="PANTHER" id="PTHR38463">
    <property type="entry name" value="STRESS RESPONSE PROTEIN YSNF"/>
    <property type="match status" value="1"/>
</dbReference>
<dbReference type="AlphaFoldDB" id="A0A3A3FYS7"/>
<accession>A0A3A3FYS7</accession>
<proteinExistence type="predicted"/>
<dbReference type="EMBL" id="QYUO01000001">
    <property type="protein sequence ID" value="RJF99848.1"/>
    <property type="molecule type" value="Genomic_DNA"/>
</dbReference>
<dbReference type="InterPro" id="IPR019060">
    <property type="entry name" value="DUF2382"/>
</dbReference>
<dbReference type="Proteomes" id="UP000265955">
    <property type="component" value="Unassembled WGS sequence"/>
</dbReference>
<dbReference type="PANTHER" id="PTHR38463:SF1">
    <property type="entry name" value="STRESS RESPONSE PROTEIN YSNF"/>
    <property type="match status" value="1"/>
</dbReference>
<sequence length="133" mass="15288">MTFPVMEEELHVEKRTVDTGRGVRIHKSVSQREQIIDQPLRQDELVIEHVAIGRVVADETPPQMRYEGDTLVVPVLEEVLVVQKQLMLKEEVHIRRQQRSVTQPQSVTLRSEQVSVERFDRGIVTGNDGTPKQ</sequence>
<name>A0A3A3FYS7_9BURK</name>
<dbReference type="InterPro" id="IPR052967">
    <property type="entry name" value="Stress_Response_Assoc"/>
</dbReference>
<organism evidence="2 3">
    <name type="scientific">Noviherbaspirillum saxi</name>
    <dbReference type="NCBI Taxonomy" id="2320863"/>
    <lineage>
        <taxon>Bacteria</taxon>
        <taxon>Pseudomonadati</taxon>
        <taxon>Pseudomonadota</taxon>
        <taxon>Betaproteobacteria</taxon>
        <taxon>Burkholderiales</taxon>
        <taxon>Oxalobacteraceae</taxon>
        <taxon>Noviherbaspirillum</taxon>
    </lineage>
</organism>
<gene>
    <name evidence="2" type="ORF">D3871_00545</name>
</gene>
<evidence type="ECO:0000259" key="1">
    <source>
        <dbReference type="Pfam" id="PF09557"/>
    </source>
</evidence>
<evidence type="ECO:0000313" key="3">
    <source>
        <dbReference type="Proteomes" id="UP000265955"/>
    </source>
</evidence>
<comment type="caution">
    <text evidence="2">The sequence shown here is derived from an EMBL/GenBank/DDBJ whole genome shotgun (WGS) entry which is preliminary data.</text>
</comment>
<feature type="domain" description="DUF2382" evidence="1">
    <location>
        <begin position="5"/>
        <end position="116"/>
    </location>
</feature>
<evidence type="ECO:0000313" key="2">
    <source>
        <dbReference type="EMBL" id="RJF99848.1"/>
    </source>
</evidence>
<dbReference type="OrthoDB" id="8757728at2"/>